<dbReference type="SUPFAM" id="SSF55120">
    <property type="entry name" value="Pseudouridine synthase"/>
    <property type="match status" value="1"/>
</dbReference>
<dbReference type="EMBL" id="JAFIDN010000002">
    <property type="protein sequence ID" value="MBP3191615.1"/>
    <property type="molecule type" value="Genomic_DNA"/>
</dbReference>
<sequence length="343" mass="38690">MTTETEPAFLEEEERNDFTRYDLLVPEGHHEQLRLDKYITQFIQNATRNKVQEGIRQGWVRVNGLLEKASYRVQPGDEIVIIIPKSPPPEVAGEDIPITIVHEDDDLIVVDKAAGMVVHPSYGNWTGTLVNALMHHAGKLSKTTEDSELRPGIVHRLDKDTSGLLVVAKNDIAHHKLSKQFAEKTVERTYQTVVWGLPQKDTGVIDQPLGRDPSDRKKMAVVAEGKGKNAVTHYKVLKRYDHLAMLDVALETGRTHQIRVHFSWMGHPVLGDPVYGGNAVRYGPNTGSRKSMFQNIFSVLGRQCLHARSLGFEHPASGDWFQFESEIPDDMRNVIEKLDQYCS</sequence>
<comment type="caution">
    <text evidence="8">The sequence shown here is derived from an EMBL/GenBank/DDBJ whole genome shotgun (WGS) entry which is preliminary data.</text>
</comment>
<reference evidence="8" key="1">
    <citation type="submission" date="2021-02" db="EMBL/GenBank/DDBJ databases">
        <title>Natronogracilivirga saccharolytica gen. nov. sp. nov. a new anaerobic, haloalkiliphilic carbohydrate-fermenting bacterium from soda lake and proposing of Cyclonatronumiaceae fam. nov. in the phylum Balneolaeota.</title>
        <authorList>
            <person name="Zhilina T.N."/>
            <person name="Sorokin D.Y."/>
            <person name="Zavarzina D.G."/>
            <person name="Toshchakov S.V."/>
            <person name="Kublanov I.V."/>
        </authorList>
    </citation>
    <scope>NUCLEOTIDE SEQUENCE</scope>
    <source>
        <strain evidence="8">Z-1702</strain>
    </source>
</reference>
<keyword evidence="3 6" id="KW-0413">Isomerase</keyword>
<dbReference type="InterPro" id="IPR006225">
    <property type="entry name" value="PsdUridine_synth_RluC/D"/>
</dbReference>
<dbReference type="InterPro" id="IPR050188">
    <property type="entry name" value="RluA_PseudoU_synthase"/>
</dbReference>
<evidence type="ECO:0000259" key="7">
    <source>
        <dbReference type="SMART" id="SM00363"/>
    </source>
</evidence>
<comment type="catalytic activity">
    <reaction evidence="6">
        <text>a uridine in RNA = a pseudouridine in RNA</text>
        <dbReference type="Rhea" id="RHEA:48348"/>
        <dbReference type="Rhea" id="RHEA-COMP:12068"/>
        <dbReference type="Rhea" id="RHEA-COMP:12069"/>
        <dbReference type="ChEBI" id="CHEBI:65314"/>
        <dbReference type="ChEBI" id="CHEBI:65315"/>
    </reaction>
</comment>
<evidence type="ECO:0000313" key="8">
    <source>
        <dbReference type="EMBL" id="MBP3191615.1"/>
    </source>
</evidence>
<dbReference type="SMART" id="SM00363">
    <property type="entry name" value="S4"/>
    <property type="match status" value="1"/>
</dbReference>
<dbReference type="NCBIfam" id="TIGR00005">
    <property type="entry name" value="rluA_subfam"/>
    <property type="match status" value="1"/>
</dbReference>
<comment type="similarity">
    <text evidence="1 6">Belongs to the pseudouridine synthase RluA family.</text>
</comment>
<dbReference type="GO" id="GO:0120159">
    <property type="term" value="F:rRNA pseudouridine synthase activity"/>
    <property type="evidence" value="ECO:0007669"/>
    <property type="project" value="UniProtKB-ARBA"/>
</dbReference>
<protein>
    <recommendedName>
        <fullName evidence="6">Pseudouridine synthase</fullName>
        <ecNumber evidence="6">5.4.99.-</ecNumber>
    </recommendedName>
</protein>
<accession>A0A8J7UTR3</accession>
<evidence type="ECO:0000256" key="5">
    <source>
        <dbReference type="PROSITE-ProRule" id="PRU00182"/>
    </source>
</evidence>
<dbReference type="EC" id="5.4.99.-" evidence="6"/>
<dbReference type="FunFam" id="3.30.2350.10:FF:000006">
    <property type="entry name" value="Pseudouridine synthase"/>
    <property type="match status" value="1"/>
</dbReference>
<dbReference type="GO" id="GO:0000455">
    <property type="term" value="P:enzyme-directed rRNA pseudouridine synthesis"/>
    <property type="evidence" value="ECO:0007669"/>
    <property type="project" value="UniProtKB-ARBA"/>
</dbReference>
<dbReference type="PANTHER" id="PTHR21600">
    <property type="entry name" value="MITOCHONDRIAL RNA PSEUDOURIDINE SYNTHASE"/>
    <property type="match status" value="1"/>
</dbReference>
<dbReference type="Pfam" id="PF00849">
    <property type="entry name" value="PseudoU_synth_2"/>
    <property type="match status" value="1"/>
</dbReference>
<dbReference type="InterPro" id="IPR002942">
    <property type="entry name" value="S4_RNA-bd"/>
</dbReference>
<dbReference type="InterPro" id="IPR006224">
    <property type="entry name" value="PsdUridine_synth_RluA-like_CS"/>
</dbReference>
<dbReference type="AlphaFoldDB" id="A0A8J7UTR3"/>
<feature type="domain" description="RNA-binding S4" evidence="7">
    <location>
        <begin position="33"/>
        <end position="97"/>
    </location>
</feature>
<keyword evidence="2 5" id="KW-0694">RNA-binding</keyword>
<dbReference type="GO" id="GO:0003723">
    <property type="term" value="F:RNA binding"/>
    <property type="evidence" value="ECO:0007669"/>
    <property type="project" value="UniProtKB-KW"/>
</dbReference>
<dbReference type="Gene3D" id="3.30.2350.10">
    <property type="entry name" value="Pseudouridine synthase"/>
    <property type="match status" value="1"/>
</dbReference>
<dbReference type="InterPro" id="IPR020103">
    <property type="entry name" value="PsdUridine_synth_cat_dom_sf"/>
</dbReference>
<evidence type="ECO:0000256" key="3">
    <source>
        <dbReference type="ARBA" id="ARBA00023235"/>
    </source>
</evidence>
<name>A0A8J7UTR3_9BACT</name>
<evidence type="ECO:0000256" key="6">
    <source>
        <dbReference type="RuleBase" id="RU362028"/>
    </source>
</evidence>
<dbReference type="PANTHER" id="PTHR21600:SF44">
    <property type="entry name" value="RIBOSOMAL LARGE SUBUNIT PSEUDOURIDINE SYNTHASE D"/>
    <property type="match status" value="1"/>
</dbReference>
<dbReference type="Gene3D" id="3.10.290.10">
    <property type="entry name" value="RNA-binding S4 domain"/>
    <property type="match status" value="1"/>
</dbReference>
<dbReference type="RefSeq" id="WP_210510277.1">
    <property type="nucleotide sequence ID" value="NZ_JAFIDN010000002.1"/>
</dbReference>
<dbReference type="Proteomes" id="UP000673975">
    <property type="component" value="Unassembled WGS sequence"/>
</dbReference>
<dbReference type="SUPFAM" id="SSF55174">
    <property type="entry name" value="Alpha-L RNA-binding motif"/>
    <property type="match status" value="1"/>
</dbReference>
<dbReference type="CDD" id="cd02869">
    <property type="entry name" value="PseudoU_synth_RluA_like"/>
    <property type="match status" value="1"/>
</dbReference>
<proteinExistence type="inferred from homology"/>
<organism evidence="8 9">
    <name type="scientific">Natronogracilivirga saccharolytica</name>
    <dbReference type="NCBI Taxonomy" id="2812953"/>
    <lineage>
        <taxon>Bacteria</taxon>
        <taxon>Pseudomonadati</taxon>
        <taxon>Balneolota</taxon>
        <taxon>Balneolia</taxon>
        <taxon>Balneolales</taxon>
        <taxon>Cyclonatronaceae</taxon>
        <taxon>Natronogracilivirga</taxon>
    </lineage>
</organism>
<dbReference type="PROSITE" id="PS50889">
    <property type="entry name" value="S4"/>
    <property type="match status" value="1"/>
</dbReference>
<gene>
    <name evidence="8" type="ORF">NATSA_02950</name>
</gene>
<evidence type="ECO:0000256" key="2">
    <source>
        <dbReference type="ARBA" id="ARBA00022884"/>
    </source>
</evidence>
<dbReference type="InterPro" id="IPR036986">
    <property type="entry name" value="S4_RNA-bd_sf"/>
</dbReference>
<evidence type="ECO:0000256" key="1">
    <source>
        <dbReference type="ARBA" id="ARBA00010876"/>
    </source>
</evidence>
<dbReference type="Pfam" id="PF01479">
    <property type="entry name" value="S4"/>
    <property type="match status" value="1"/>
</dbReference>
<evidence type="ECO:0000256" key="4">
    <source>
        <dbReference type="PIRSR" id="PIRSR606225-1"/>
    </source>
</evidence>
<dbReference type="InterPro" id="IPR006145">
    <property type="entry name" value="PsdUridine_synth_RsuA/RluA"/>
</dbReference>
<dbReference type="PROSITE" id="PS01129">
    <property type="entry name" value="PSI_RLU"/>
    <property type="match status" value="1"/>
</dbReference>
<dbReference type="CDD" id="cd00165">
    <property type="entry name" value="S4"/>
    <property type="match status" value="1"/>
</dbReference>
<evidence type="ECO:0000313" key="9">
    <source>
        <dbReference type="Proteomes" id="UP000673975"/>
    </source>
</evidence>
<keyword evidence="9" id="KW-1185">Reference proteome</keyword>
<feature type="active site" evidence="4">
    <location>
        <position position="158"/>
    </location>
</feature>
<comment type="function">
    <text evidence="6">Responsible for synthesis of pseudouridine from uracil.</text>
</comment>